<dbReference type="InterPro" id="IPR011990">
    <property type="entry name" value="TPR-like_helical_dom_sf"/>
</dbReference>
<evidence type="ECO:0000256" key="1">
    <source>
        <dbReference type="ARBA" id="ARBA00022737"/>
    </source>
</evidence>
<evidence type="ECO:0000256" key="2">
    <source>
        <dbReference type="ARBA" id="ARBA00022946"/>
    </source>
</evidence>
<dbReference type="Pfam" id="PF01535">
    <property type="entry name" value="PPR"/>
    <property type="match status" value="4"/>
</dbReference>
<dbReference type="AlphaFoldDB" id="A0A3L6TE03"/>
<dbReference type="InterPro" id="IPR046960">
    <property type="entry name" value="PPR_At4g14850-like_plant"/>
</dbReference>
<dbReference type="PANTHER" id="PTHR47926">
    <property type="entry name" value="PENTATRICOPEPTIDE REPEAT-CONTAINING PROTEIN"/>
    <property type="match status" value="1"/>
</dbReference>
<accession>A0A3L6TE03</accession>
<evidence type="ECO:0000313" key="6">
    <source>
        <dbReference type="Proteomes" id="UP000275267"/>
    </source>
</evidence>
<protein>
    <submittedName>
        <fullName evidence="5">Pentatricopeptide repeat-containing protein</fullName>
    </submittedName>
</protein>
<proteinExistence type="predicted"/>
<name>A0A3L6TE03_PANMI</name>
<evidence type="ECO:0000256" key="4">
    <source>
        <dbReference type="SAM" id="MobiDB-lite"/>
    </source>
</evidence>
<keyword evidence="6" id="KW-1185">Reference proteome</keyword>
<gene>
    <name evidence="5" type="ORF">C2845_PM03G21020</name>
</gene>
<feature type="repeat" description="PPR" evidence="3">
    <location>
        <begin position="173"/>
        <end position="203"/>
    </location>
</feature>
<dbReference type="Proteomes" id="UP000275267">
    <property type="component" value="Unassembled WGS sequence"/>
</dbReference>
<dbReference type="PROSITE" id="PS51375">
    <property type="entry name" value="PPR"/>
    <property type="match status" value="2"/>
</dbReference>
<keyword evidence="1" id="KW-0677">Repeat</keyword>
<dbReference type="EMBL" id="PQIB02000002">
    <property type="protein sequence ID" value="RLN36412.1"/>
    <property type="molecule type" value="Genomic_DNA"/>
</dbReference>
<sequence>MRWRHRGRAAGKAGPAQKIRSAMLPRPDARAANAVMCAYLRAGRLADARGVFDRMPARDTASYSALISGHARLGSPAAAAAALLARMRLHDALAPTECTFVGLLTACARRGNPRLGAQVHALAAKSGHCSCPGPGPGPGPGSLLVDNALLGMYVKCGRLGDALRAFGGMERRDVSSWNAVLAGLVERGRHGEAFELFGEMRATWRGTRSRSSPGWTRN</sequence>
<feature type="repeat" description="PPR" evidence="3">
    <location>
        <begin position="28"/>
        <end position="62"/>
    </location>
</feature>
<dbReference type="STRING" id="4540.A0A3L6TE03"/>
<organism evidence="5 6">
    <name type="scientific">Panicum miliaceum</name>
    <name type="common">Proso millet</name>
    <name type="synonym">Broomcorn millet</name>
    <dbReference type="NCBI Taxonomy" id="4540"/>
    <lineage>
        <taxon>Eukaryota</taxon>
        <taxon>Viridiplantae</taxon>
        <taxon>Streptophyta</taxon>
        <taxon>Embryophyta</taxon>
        <taxon>Tracheophyta</taxon>
        <taxon>Spermatophyta</taxon>
        <taxon>Magnoliopsida</taxon>
        <taxon>Liliopsida</taxon>
        <taxon>Poales</taxon>
        <taxon>Poaceae</taxon>
        <taxon>PACMAD clade</taxon>
        <taxon>Panicoideae</taxon>
        <taxon>Panicodae</taxon>
        <taxon>Paniceae</taxon>
        <taxon>Panicinae</taxon>
        <taxon>Panicum</taxon>
        <taxon>Panicum sect. Panicum</taxon>
    </lineage>
</organism>
<dbReference type="GO" id="GO:0009451">
    <property type="term" value="P:RNA modification"/>
    <property type="evidence" value="ECO:0007669"/>
    <property type="project" value="InterPro"/>
</dbReference>
<evidence type="ECO:0000256" key="3">
    <source>
        <dbReference type="PROSITE-ProRule" id="PRU00708"/>
    </source>
</evidence>
<evidence type="ECO:0000313" key="5">
    <source>
        <dbReference type="EMBL" id="RLN36412.1"/>
    </source>
</evidence>
<dbReference type="OrthoDB" id="745501at2759"/>
<dbReference type="GO" id="GO:0003723">
    <property type="term" value="F:RNA binding"/>
    <property type="evidence" value="ECO:0007669"/>
    <property type="project" value="InterPro"/>
</dbReference>
<comment type="caution">
    <text evidence="5">The sequence shown here is derived from an EMBL/GenBank/DDBJ whole genome shotgun (WGS) entry which is preliminary data.</text>
</comment>
<dbReference type="NCBIfam" id="TIGR00756">
    <property type="entry name" value="PPR"/>
    <property type="match status" value="3"/>
</dbReference>
<keyword evidence="2" id="KW-0809">Transit peptide</keyword>
<dbReference type="Gene3D" id="1.25.40.10">
    <property type="entry name" value="Tetratricopeptide repeat domain"/>
    <property type="match status" value="2"/>
</dbReference>
<reference evidence="6" key="1">
    <citation type="journal article" date="2019" name="Nat. Commun.">
        <title>The genome of broomcorn millet.</title>
        <authorList>
            <person name="Zou C."/>
            <person name="Miki D."/>
            <person name="Li D."/>
            <person name="Tang Q."/>
            <person name="Xiao L."/>
            <person name="Rajput S."/>
            <person name="Deng P."/>
            <person name="Jia W."/>
            <person name="Huang R."/>
            <person name="Zhang M."/>
            <person name="Sun Y."/>
            <person name="Hu J."/>
            <person name="Fu X."/>
            <person name="Schnable P.S."/>
            <person name="Li F."/>
            <person name="Zhang H."/>
            <person name="Feng B."/>
            <person name="Zhu X."/>
            <person name="Liu R."/>
            <person name="Schnable J.C."/>
            <person name="Zhu J.-K."/>
            <person name="Zhang H."/>
        </authorList>
    </citation>
    <scope>NUCLEOTIDE SEQUENCE [LARGE SCALE GENOMIC DNA]</scope>
</reference>
<dbReference type="InterPro" id="IPR002885">
    <property type="entry name" value="PPR_rpt"/>
</dbReference>
<dbReference type="PANTHER" id="PTHR47926:SF533">
    <property type="entry name" value="DYW DOMAIN-CONTAINING PROTEIN"/>
    <property type="match status" value="1"/>
</dbReference>
<feature type="region of interest" description="Disordered" evidence="4">
    <location>
        <begin position="1"/>
        <end position="21"/>
    </location>
</feature>